<feature type="transmembrane region" description="Helical" evidence="8">
    <location>
        <begin position="306"/>
        <end position="324"/>
    </location>
</feature>
<organism evidence="10 11">
    <name type="scientific">Flavimaribacter sediminis</name>
    <dbReference type="NCBI Taxonomy" id="2865987"/>
    <lineage>
        <taxon>Bacteria</taxon>
        <taxon>Pseudomonadati</taxon>
        <taxon>Pseudomonadota</taxon>
        <taxon>Alphaproteobacteria</taxon>
        <taxon>Hyphomicrobiales</taxon>
        <taxon>Rhizobiaceae</taxon>
        <taxon>Flavimaribacter</taxon>
    </lineage>
</organism>
<keyword evidence="6 8" id="KW-1133">Transmembrane helix</keyword>
<keyword evidence="7 8" id="KW-0472">Membrane</keyword>
<evidence type="ECO:0000313" key="11">
    <source>
        <dbReference type="Proteomes" id="UP001196509"/>
    </source>
</evidence>
<dbReference type="PANTHER" id="PTHR33908">
    <property type="entry name" value="MANNOSYLTRANSFERASE YKCB-RELATED"/>
    <property type="match status" value="1"/>
</dbReference>
<evidence type="ECO:0000256" key="5">
    <source>
        <dbReference type="ARBA" id="ARBA00022692"/>
    </source>
</evidence>
<dbReference type="Proteomes" id="UP001196509">
    <property type="component" value="Unassembled WGS sequence"/>
</dbReference>
<dbReference type="GO" id="GO:0016763">
    <property type="term" value="F:pentosyltransferase activity"/>
    <property type="evidence" value="ECO:0007669"/>
    <property type="project" value="TreeGrafter"/>
</dbReference>
<feature type="transmembrane region" description="Helical" evidence="8">
    <location>
        <begin position="395"/>
        <end position="412"/>
    </location>
</feature>
<dbReference type="GO" id="GO:0009103">
    <property type="term" value="P:lipopolysaccharide biosynthetic process"/>
    <property type="evidence" value="ECO:0007669"/>
    <property type="project" value="TreeGrafter"/>
</dbReference>
<evidence type="ECO:0000256" key="8">
    <source>
        <dbReference type="SAM" id="Phobius"/>
    </source>
</evidence>
<accession>A0AAE2ZMF3</accession>
<dbReference type="EMBL" id="JAICBX010000002">
    <property type="protein sequence ID" value="MBW8637365.1"/>
    <property type="molecule type" value="Genomic_DNA"/>
</dbReference>
<dbReference type="GO" id="GO:0010041">
    <property type="term" value="P:response to iron(III) ion"/>
    <property type="evidence" value="ECO:0007669"/>
    <property type="project" value="TreeGrafter"/>
</dbReference>
<evidence type="ECO:0000313" key="10">
    <source>
        <dbReference type="EMBL" id="MBW8637365.1"/>
    </source>
</evidence>
<evidence type="ECO:0000256" key="4">
    <source>
        <dbReference type="ARBA" id="ARBA00022679"/>
    </source>
</evidence>
<evidence type="ECO:0000256" key="1">
    <source>
        <dbReference type="ARBA" id="ARBA00004651"/>
    </source>
</evidence>
<dbReference type="AlphaFoldDB" id="A0AAE2ZMF3"/>
<keyword evidence="11" id="KW-1185">Reference proteome</keyword>
<keyword evidence="5 8" id="KW-0812">Transmembrane</keyword>
<evidence type="ECO:0000256" key="2">
    <source>
        <dbReference type="ARBA" id="ARBA00022475"/>
    </source>
</evidence>
<keyword evidence="4" id="KW-0808">Transferase</keyword>
<keyword evidence="2" id="KW-1003">Cell membrane</keyword>
<keyword evidence="3" id="KW-0328">Glycosyltransferase</keyword>
<evidence type="ECO:0000256" key="6">
    <source>
        <dbReference type="ARBA" id="ARBA00022989"/>
    </source>
</evidence>
<proteinExistence type="predicted"/>
<evidence type="ECO:0000259" key="9">
    <source>
        <dbReference type="Pfam" id="PF13231"/>
    </source>
</evidence>
<reference evidence="10" key="1">
    <citation type="submission" date="2021-08" db="EMBL/GenBank/DDBJ databases">
        <title>Hoeflea bacterium WL0058 sp. nov., isolated from the sediment.</title>
        <authorList>
            <person name="Wang L."/>
            <person name="Zhang D."/>
        </authorList>
    </citation>
    <scope>NUCLEOTIDE SEQUENCE</scope>
    <source>
        <strain evidence="10">WL0058</strain>
    </source>
</reference>
<feature type="transmembrane region" description="Helical" evidence="8">
    <location>
        <begin position="118"/>
        <end position="139"/>
    </location>
</feature>
<feature type="domain" description="Glycosyltransferase RgtA/B/C/D-like" evidence="9">
    <location>
        <begin position="65"/>
        <end position="237"/>
    </location>
</feature>
<feature type="transmembrane region" description="Helical" evidence="8">
    <location>
        <begin position="362"/>
        <end position="389"/>
    </location>
</feature>
<evidence type="ECO:0000256" key="7">
    <source>
        <dbReference type="ARBA" id="ARBA00023136"/>
    </source>
</evidence>
<evidence type="ECO:0000256" key="3">
    <source>
        <dbReference type="ARBA" id="ARBA00022676"/>
    </source>
</evidence>
<name>A0AAE2ZMF3_9HYPH</name>
<feature type="transmembrane region" description="Helical" evidence="8">
    <location>
        <begin position="194"/>
        <end position="210"/>
    </location>
</feature>
<feature type="transmembrane region" description="Helical" evidence="8">
    <location>
        <begin position="90"/>
        <end position="111"/>
    </location>
</feature>
<sequence>MSNGSRLRPLQAILVFLFGLLVIAPGIGQAPPTDRDEARFIQATKQMVETGDYVDIRFQDESRYKKPVGIYWLQAASVQLLGGGVDASLWTYRIVSTLAMALAGVAVLWIGGFMFGPAAGLIAAVMFIGTFGVAFEGRLAKTDSVLLLLSILAQGFLARIYLARRYDVIPAAHWSWMFWVAQGLAILVKGPITPLLSGLTVATIVVFDRGRARRWLADLRPLRGALLALLIATPWLVLITWKSEGAFWQEALGRDLIGKVAGGQESHGAPPGYYLLTYSLFVWPFGFLALVGGANALRRMRADARLLFCVAWYLPFFVVFEIIPTKLPHYMLPAYPAILLMGAWCLTLSEQDRNTPLLWQRVLHGLGAFGTGVVAVGLAVVSVGLPIYLKAGFQWQGLAAAILILLAGWFALVNTFDLTPMRRVLFAALAASIAYCTLFASVLPGLDRLWLNRQIAERFAEEKPCETSVLGSLSFREPSLVFLVGTDRVQNLRPHNVAEFLAENGACGVVAMSDKDATSVFASLPGGREGMIAGEPIVGVNYSKGRELQIRLYRTKP</sequence>
<dbReference type="GO" id="GO:0005886">
    <property type="term" value="C:plasma membrane"/>
    <property type="evidence" value="ECO:0007669"/>
    <property type="project" value="UniProtKB-SubCell"/>
</dbReference>
<dbReference type="RefSeq" id="WP_220228074.1">
    <property type="nucleotide sequence ID" value="NZ_JAICBX010000002.1"/>
</dbReference>
<comment type="subcellular location">
    <subcellularLocation>
        <location evidence="1">Cell membrane</location>
        <topology evidence="1">Multi-pass membrane protein</topology>
    </subcellularLocation>
</comment>
<feature type="transmembrane region" description="Helical" evidence="8">
    <location>
        <begin position="330"/>
        <end position="350"/>
    </location>
</feature>
<gene>
    <name evidence="10" type="ORF">K1W69_09215</name>
</gene>
<feature type="transmembrane region" description="Helical" evidence="8">
    <location>
        <begin position="222"/>
        <end position="241"/>
    </location>
</feature>
<feature type="transmembrane region" description="Helical" evidence="8">
    <location>
        <begin position="424"/>
        <end position="446"/>
    </location>
</feature>
<dbReference type="InterPro" id="IPR038731">
    <property type="entry name" value="RgtA/B/C-like"/>
</dbReference>
<feature type="transmembrane region" description="Helical" evidence="8">
    <location>
        <begin position="273"/>
        <end position="294"/>
    </location>
</feature>
<feature type="transmembrane region" description="Helical" evidence="8">
    <location>
        <begin position="145"/>
        <end position="162"/>
    </location>
</feature>
<dbReference type="Pfam" id="PF13231">
    <property type="entry name" value="PMT_2"/>
    <property type="match status" value="1"/>
</dbReference>
<dbReference type="PANTHER" id="PTHR33908:SF3">
    <property type="entry name" value="UNDECAPRENYL PHOSPHATE-ALPHA-4-AMINO-4-DEOXY-L-ARABINOSE ARABINOSYL TRANSFERASE"/>
    <property type="match status" value="1"/>
</dbReference>
<dbReference type="InterPro" id="IPR050297">
    <property type="entry name" value="LipidA_mod_glycosyltrf_83"/>
</dbReference>
<protein>
    <submittedName>
        <fullName evidence="10">Glycosyltransferase family 39 protein</fullName>
    </submittedName>
</protein>
<comment type="caution">
    <text evidence="10">The sequence shown here is derived from an EMBL/GenBank/DDBJ whole genome shotgun (WGS) entry which is preliminary data.</text>
</comment>